<reference evidence="2" key="4">
    <citation type="submission" date="2015-11" db="EMBL/GenBank/DDBJ databases">
        <authorList>
            <consortium name="FlyBase"/>
        </authorList>
    </citation>
    <scope>NUCLEOTIDE SEQUENCE</scope>
    <source>
        <strain evidence="2">MV2-25</strain>
    </source>
</reference>
<dbReference type="STRING" id="46245.A0A0R3P1R0"/>
<reference evidence="2" key="1">
    <citation type="journal article" date="2005" name="Genome Res.">
        <title>Comparative genome sequencing of Drosophila pseudoobscura: chromosomal, gene, and cis-element evolution.</title>
        <authorList>
            <person name="Richards S."/>
            <person name="Liu Y."/>
            <person name="Bettencourt B.R."/>
            <person name="Hradecky P."/>
            <person name="Letovsky S."/>
            <person name="Nielsen R."/>
            <person name="Thornton K."/>
            <person name="Hubisz M.J."/>
            <person name="Chen R."/>
            <person name="Meisel R.P."/>
            <person name="Couronne O."/>
            <person name="Hua S."/>
            <person name="Smith M.A."/>
            <person name="Zhang P."/>
            <person name="Liu J."/>
            <person name="Bussemaker H.J."/>
            <person name="van Batenburg M.F."/>
            <person name="Howells S.L."/>
            <person name="Scherer S.E."/>
            <person name="Sodergren E."/>
            <person name="Matthews B.B."/>
            <person name="Crosby M.A."/>
            <person name="Schroeder A.J."/>
            <person name="Ortiz-Barrientos D."/>
            <person name="Rives C.M."/>
            <person name="Metzker M.L."/>
            <person name="Muzny D.M."/>
            <person name="Scott G."/>
            <person name="Steffen D."/>
            <person name="Wheeler D.A."/>
            <person name="Worley K.C."/>
            <person name="Havlak P."/>
            <person name="Durbin K.J."/>
            <person name="Egan A."/>
            <person name="Gill R."/>
            <person name="Hume J."/>
            <person name="Morgan M.B."/>
            <person name="Miner G."/>
            <person name="Hamilton C."/>
            <person name="Huang Y."/>
            <person name="Waldron L."/>
            <person name="Verduzco D."/>
            <person name="Clerc-Blankenburg K.P."/>
            <person name="Dubchak I."/>
            <person name="Noor M.A."/>
            <person name="Anderson W."/>
            <person name="White K.P."/>
            <person name="Clark A.G."/>
            <person name="Schaeffer S.W."/>
            <person name="Gelbart W."/>
            <person name="Weinstock G.M."/>
            <person name="Gibbs R.A."/>
        </authorList>
    </citation>
    <scope>NUCLEOTIDE SEQUENCE [LARGE SCALE GENOMIC DNA]</scope>
    <source>
        <strain evidence="2">MV2-25</strain>
    </source>
</reference>
<organism evidence="2">
    <name type="scientific">Drosophila pseudoobscura pseudoobscura</name>
    <name type="common">Fruit fly</name>
    <dbReference type="NCBI Taxonomy" id="46245"/>
    <lineage>
        <taxon>Eukaryota</taxon>
        <taxon>Metazoa</taxon>
        <taxon>Ecdysozoa</taxon>
        <taxon>Arthropoda</taxon>
        <taxon>Hexapoda</taxon>
        <taxon>Insecta</taxon>
        <taxon>Pterygota</taxon>
        <taxon>Neoptera</taxon>
        <taxon>Endopterygota</taxon>
        <taxon>Diptera</taxon>
        <taxon>Brachycera</taxon>
        <taxon>Muscomorpha</taxon>
        <taxon>Ephydroidea</taxon>
        <taxon>Drosophilidae</taxon>
        <taxon>Drosophila</taxon>
        <taxon>Sophophora</taxon>
    </lineage>
</organism>
<name>A0A0R3P1R0_DROPS</name>
<feature type="compositionally biased region" description="Low complexity" evidence="1">
    <location>
        <begin position="109"/>
        <end position="124"/>
    </location>
</feature>
<evidence type="ECO:0000256" key="1">
    <source>
        <dbReference type="SAM" id="MobiDB-lite"/>
    </source>
</evidence>
<evidence type="ECO:0000313" key="2">
    <source>
        <dbReference type="EMBL" id="KRT05155.1"/>
    </source>
</evidence>
<accession>A0A0R3P1R0</accession>
<feature type="compositionally biased region" description="Polar residues" evidence="1">
    <location>
        <begin position="49"/>
        <end position="65"/>
    </location>
</feature>
<dbReference type="Bgee" id="FBgn0245612">
    <property type="expression patterns" value="Expressed in male reproductive system and 1 other cell type or tissue"/>
</dbReference>
<feature type="region of interest" description="Disordered" evidence="1">
    <location>
        <begin position="43"/>
        <end position="67"/>
    </location>
</feature>
<reference evidence="2" key="3">
    <citation type="journal article" date="2012" name="PLoS ONE">
        <title>Mind the gap: upgrading genomes with Pacific Biosciences RS long-read sequencing technology.</title>
        <authorList>
            <person name="English A.C."/>
            <person name="Richards S."/>
            <person name="Han Y."/>
            <person name="Wang M."/>
            <person name="Vee V."/>
            <person name="Qu J."/>
            <person name="Qin X."/>
            <person name="Muzny D.M."/>
            <person name="Reid J.G."/>
            <person name="Worley K.C."/>
            <person name="Gibbs R.A."/>
        </authorList>
    </citation>
    <scope>NUCLEOTIDE SEQUENCE</scope>
    <source>
        <strain evidence="2">MV2-25</strain>
    </source>
</reference>
<reference evidence="2" key="2">
    <citation type="journal article" date="2007" name="Nature">
        <title>Evolution of genes and genomes on the Drosophila phylogeny.</title>
        <authorList>
            <consortium name="Drosophila 12 Genomes Consortium"/>
            <person name="Clark A.G."/>
            <person name="Eisen M.B."/>
            <person name="Smith D.R."/>
            <person name="Bergman C.M."/>
            <person name="Oliver B."/>
            <person name="Markow T.A."/>
            <person name="Kaufman T.C."/>
            <person name="Kellis M."/>
            <person name="Gelbart W."/>
            <person name="Iyer V.N."/>
            <person name="Pollard D.A."/>
            <person name="Sackton T.B."/>
            <person name="Larracuente A.M."/>
            <person name="Singh N.D."/>
            <person name="Abad J.P."/>
            <person name="Abt D.N."/>
            <person name="Adryan B."/>
            <person name="Aguade M."/>
            <person name="Akashi H."/>
            <person name="Anderson W.W."/>
            <person name="Aquadro C.F."/>
            <person name="Ardell D.H."/>
            <person name="Arguello R."/>
            <person name="Artieri C.G."/>
            <person name="Barbash D.A."/>
            <person name="Barker D."/>
            <person name="Barsanti P."/>
            <person name="Batterham P."/>
            <person name="Batzoglou S."/>
            <person name="Begun D."/>
            <person name="Bhutkar A."/>
            <person name="Blanco E."/>
            <person name="Bosak S.A."/>
            <person name="Bradley R.K."/>
            <person name="Brand A.D."/>
            <person name="Brent M.R."/>
            <person name="Brooks A.N."/>
            <person name="Brown R.H."/>
            <person name="Butlin R.K."/>
            <person name="Caggese C."/>
            <person name="Calvi B.R."/>
            <person name="Bernardo de Carvalho A."/>
            <person name="Caspi A."/>
            <person name="Castrezana S."/>
            <person name="Celniker S.E."/>
            <person name="Chang J.L."/>
            <person name="Chapple C."/>
            <person name="Chatterji S."/>
            <person name="Chinwalla A."/>
            <person name="Civetta A."/>
            <person name="Clifton S.W."/>
            <person name="Comeron J.M."/>
            <person name="Costello J.C."/>
            <person name="Coyne J.A."/>
            <person name="Daub J."/>
            <person name="David R.G."/>
            <person name="Delcher A.L."/>
            <person name="Delehaunty K."/>
            <person name="Do C.B."/>
            <person name="Ebling H."/>
            <person name="Edwards K."/>
            <person name="Eickbush T."/>
            <person name="Evans J.D."/>
            <person name="Filipski A."/>
            <person name="Findeiss S."/>
            <person name="Freyhult E."/>
            <person name="Fulton L."/>
            <person name="Fulton R."/>
            <person name="Garcia A.C."/>
            <person name="Gardiner A."/>
            <person name="Garfield D.A."/>
            <person name="Garvin B.E."/>
            <person name="Gibson G."/>
            <person name="Gilbert D."/>
            <person name="Gnerre S."/>
            <person name="Godfrey J."/>
            <person name="Good R."/>
            <person name="Gotea V."/>
            <person name="Gravely B."/>
            <person name="Greenberg A.J."/>
            <person name="Griffiths-Jones S."/>
            <person name="Gross S."/>
            <person name="Guigo R."/>
            <person name="Gustafson E.A."/>
            <person name="Haerty W."/>
            <person name="Hahn M.W."/>
            <person name="Halligan D.L."/>
            <person name="Halpern A.L."/>
            <person name="Halter G.M."/>
            <person name="Han M.V."/>
            <person name="Heger A."/>
            <person name="Hillier L."/>
            <person name="Hinrichs A.S."/>
            <person name="Holmes I."/>
            <person name="Hoskins R.A."/>
            <person name="Hubisz M.J."/>
            <person name="Hultmark D."/>
            <person name="Huntley M.A."/>
            <person name="Jaffe D.B."/>
            <person name="Jagadeeshan S."/>
            <person name="Jeck W.R."/>
            <person name="Johnson J."/>
            <person name="Jones C.D."/>
            <person name="Jordan W.C."/>
            <person name="Karpen G.H."/>
            <person name="Kataoka E."/>
            <person name="Keightley P.D."/>
            <person name="Kheradpour P."/>
            <person name="Kirkness E.F."/>
            <person name="Koerich L.B."/>
            <person name="Kristiansen K."/>
            <person name="Kudrna D."/>
            <person name="Kulathinal R.J."/>
            <person name="Kumar S."/>
            <person name="Kwok R."/>
            <person name="Lander E."/>
            <person name="Langley C.H."/>
            <person name="Lapoint R."/>
            <person name="Lazzaro B.P."/>
            <person name="Lee S.J."/>
            <person name="Levesque L."/>
            <person name="Li R."/>
            <person name="Lin C.F."/>
            <person name="Lin M.F."/>
            <person name="Lindblad-Toh K."/>
            <person name="Llopart A."/>
            <person name="Long M."/>
            <person name="Low L."/>
            <person name="Lozovsky E."/>
            <person name="Lu J."/>
            <person name="Luo M."/>
            <person name="Machado C.A."/>
            <person name="Makalowski W."/>
            <person name="Marzo M."/>
            <person name="Matsuda M."/>
            <person name="Matzkin L."/>
            <person name="McAllister B."/>
            <person name="McBride C.S."/>
            <person name="McKernan B."/>
            <person name="McKernan K."/>
            <person name="Mendez-Lago M."/>
            <person name="Minx P."/>
            <person name="Mollenhauer M.U."/>
            <person name="Montooth K."/>
            <person name="Mount S.M."/>
            <person name="Mu X."/>
            <person name="Myers E."/>
            <person name="Negre B."/>
            <person name="Newfeld S."/>
            <person name="Nielsen R."/>
            <person name="Noor M.A."/>
            <person name="O'Grady P."/>
            <person name="Pachter L."/>
            <person name="Papaceit M."/>
            <person name="Parisi M.J."/>
            <person name="Parisi M."/>
            <person name="Parts L."/>
            <person name="Pedersen J.S."/>
            <person name="Pesole G."/>
            <person name="Phillippy A.M."/>
            <person name="Ponting C.P."/>
            <person name="Pop M."/>
            <person name="Porcelli D."/>
            <person name="Powell J.R."/>
            <person name="Prohaska S."/>
            <person name="Pruitt K."/>
            <person name="Puig M."/>
            <person name="Quesneville H."/>
            <person name="Ram K.R."/>
            <person name="Rand D."/>
            <person name="Rasmussen M.D."/>
            <person name="Reed L.K."/>
            <person name="Reenan R."/>
            <person name="Reily A."/>
            <person name="Remington K.A."/>
            <person name="Rieger T.T."/>
            <person name="Ritchie M.G."/>
            <person name="Robin C."/>
            <person name="Rogers Y.H."/>
            <person name="Rohde C."/>
            <person name="Rozas J."/>
            <person name="Rubenfield M.J."/>
            <person name="Ruiz A."/>
            <person name="Russo S."/>
            <person name="Salzberg S.L."/>
            <person name="Sanchez-Gracia A."/>
            <person name="Saranga D.J."/>
            <person name="Sato H."/>
            <person name="Schaeffer S.W."/>
            <person name="Schatz M.C."/>
            <person name="Schlenke T."/>
            <person name="Schwartz R."/>
            <person name="Segarra C."/>
            <person name="Singh R.S."/>
            <person name="Sirot L."/>
            <person name="Sirota M."/>
            <person name="Sisneros N.B."/>
            <person name="Smith C.D."/>
            <person name="Smith T.F."/>
            <person name="Spieth J."/>
            <person name="Stage D.E."/>
            <person name="Stark A."/>
            <person name="Stephan W."/>
            <person name="Strausberg R.L."/>
            <person name="Strempel S."/>
            <person name="Sturgill D."/>
            <person name="Sutton G."/>
            <person name="Sutton G.G."/>
            <person name="Tao W."/>
            <person name="Teichmann S."/>
            <person name="Tobari Y.N."/>
            <person name="Tomimura Y."/>
            <person name="Tsolas J.M."/>
            <person name="Valente V.L."/>
            <person name="Venter E."/>
            <person name="Venter J.C."/>
            <person name="Vicario S."/>
            <person name="Vieira F.G."/>
            <person name="Vilella A.J."/>
            <person name="Villasante A."/>
            <person name="Walenz B."/>
            <person name="Wang J."/>
            <person name="Wasserman M."/>
            <person name="Watts T."/>
            <person name="Wilson D."/>
            <person name="Wilson R.K."/>
            <person name="Wing R.A."/>
            <person name="Wolfner M.F."/>
            <person name="Wong A."/>
            <person name="Wong G.K."/>
            <person name="Wu C.I."/>
            <person name="Wu G."/>
            <person name="Yamamoto D."/>
            <person name="Yang H.P."/>
            <person name="Yang S.P."/>
            <person name="Yorke J.A."/>
            <person name="Yoshida K."/>
            <person name="Zdobnov E."/>
            <person name="Zhang P."/>
            <person name="Zhang Y."/>
            <person name="Zimin A.V."/>
            <person name="Baldwin J."/>
            <person name="Abdouelleil A."/>
            <person name="Abdulkadir J."/>
            <person name="Abebe A."/>
            <person name="Abera B."/>
            <person name="Abreu J."/>
            <person name="Acer S.C."/>
            <person name="Aftuck L."/>
            <person name="Alexander A."/>
            <person name="An P."/>
            <person name="Anderson E."/>
            <person name="Anderson S."/>
            <person name="Arachi H."/>
            <person name="Azer M."/>
            <person name="Bachantsang P."/>
            <person name="Barry A."/>
            <person name="Bayul T."/>
            <person name="Berlin A."/>
            <person name="Bessette D."/>
            <person name="Bloom T."/>
            <person name="Blye J."/>
            <person name="Boguslavskiy L."/>
            <person name="Bonnet C."/>
            <person name="Boukhgalter B."/>
            <person name="Bourzgui I."/>
            <person name="Brown A."/>
            <person name="Cahill P."/>
            <person name="Channer S."/>
            <person name="Cheshatsang Y."/>
            <person name="Chuda L."/>
            <person name="Citroen M."/>
            <person name="Collymore A."/>
            <person name="Cooke P."/>
            <person name="Costello M."/>
            <person name="D'Aco K."/>
            <person name="Daza R."/>
            <person name="De Haan G."/>
            <person name="DeGray S."/>
            <person name="DeMaso C."/>
            <person name="Dhargay N."/>
            <person name="Dooley K."/>
            <person name="Dooley E."/>
            <person name="Doricent M."/>
            <person name="Dorje P."/>
            <person name="Dorjee K."/>
            <person name="Dupes A."/>
            <person name="Elong R."/>
            <person name="Falk J."/>
            <person name="Farina A."/>
            <person name="Faro S."/>
            <person name="Ferguson D."/>
            <person name="Fisher S."/>
            <person name="Foley C.D."/>
            <person name="Franke A."/>
            <person name="Friedrich D."/>
            <person name="Gadbois L."/>
            <person name="Gearin G."/>
            <person name="Gearin C.R."/>
            <person name="Giannoukos G."/>
            <person name="Goode T."/>
            <person name="Graham J."/>
            <person name="Grandbois E."/>
            <person name="Grewal S."/>
            <person name="Gyaltsen K."/>
            <person name="Hafez N."/>
            <person name="Hagos B."/>
            <person name="Hall J."/>
            <person name="Henson C."/>
            <person name="Hollinger A."/>
            <person name="Honan T."/>
            <person name="Huard M.D."/>
            <person name="Hughes L."/>
            <person name="Hurhula B."/>
            <person name="Husby M.E."/>
            <person name="Kamat A."/>
            <person name="Kanga B."/>
            <person name="Kashin S."/>
            <person name="Khazanovich D."/>
            <person name="Kisner P."/>
            <person name="Lance K."/>
            <person name="Lara M."/>
            <person name="Lee W."/>
            <person name="Lennon N."/>
            <person name="Letendre F."/>
            <person name="LeVine R."/>
            <person name="Lipovsky A."/>
            <person name="Liu X."/>
            <person name="Liu J."/>
            <person name="Liu S."/>
            <person name="Lokyitsang T."/>
            <person name="Lokyitsang Y."/>
            <person name="Lubonja R."/>
            <person name="Lui A."/>
            <person name="MacDonald P."/>
            <person name="Magnisalis V."/>
            <person name="Maru K."/>
            <person name="Matthews C."/>
            <person name="McCusker W."/>
            <person name="McDonough S."/>
            <person name="Mehta T."/>
            <person name="Meldrim J."/>
            <person name="Meneus L."/>
            <person name="Mihai O."/>
            <person name="Mihalev A."/>
            <person name="Mihova T."/>
            <person name="Mittelman R."/>
            <person name="Mlenga V."/>
            <person name="Montmayeur A."/>
            <person name="Mulrain L."/>
            <person name="Navidi A."/>
            <person name="Naylor J."/>
            <person name="Negash T."/>
            <person name="Nguyen T."/>
            <person name="Nguyen N."/>
            <person name="Nicol R."/>
            <person name="Norbu C."/>
            <person name="Norbu N."/>
            <person name="Novod N."/>
            <person name="O'Neill B."/>
            <person name="Osman S."/>
            <person name="Markiewicz E."/>
            <person name="Oyono O.L."/>
            <person name="Patti C."/>
            <person name="Phunkhang P."/>
            <person name="Pierre F."/>
            <person name="Priest M."/>
            <person name="Raghuraman S."/>
            <person name="Rege F."/>
            <person name="Reyes R."/>
            <person name="Rise C."/>
            <person name="Rogov P."/>
            <person name="Ross K."/>
            <person name="Ryan E."/>
            <person name="Settipalli S."/>
            <person name="Shea T."/>
            <person name="Sherpa N."/>
            <person name="Shi L."/>
            <person name="Shih D."/>
            <person name="Sparrow T."/>
            <person name="Spaulding J."/>
            <person name="Stalker J."/>
            <person name="Stange-Thomann N."/>
            <person name="Stavropoulos S."/>
            <person name="Stone C."/>
            <person name="Strader C."/>
            <person name="Tesfaye S."/>
            <person name="Thomson T."/>
            <person name="Thoulutsang Y."/>
            <person name="Thoulutsang D."/>
            <person name="Topham K."/>
            <person name="Topping I."/>
            <person name="Tsamla T."/>
            <person name="Vassiliev H."/>
            <person name="Vo A."/>
            <person name="Wangchuk T."/>
            <person name="Wangdi T."/>
            <person name="Weiand M."/>
            <person name="Wilkinson J."/>
            <person name="Wilson A."/>
            <person name="Yadav S."/>
            <person name="Young G."/>
            <person name="Yu Q."/>
            <person name="Zembek L."/>
            <person name="Zhong D."/>
            <person name="Zimmer A."/>
            <person name="Zwirko Z."/>
            <person name="Jaffe D.B."/>
            <person name="Alvarez P."/>
            <person name="Brockman W."/>
            <person name="Butler J."/>
            <person name="Chin C."/>
            <person name="Gnerre S."/>
            <person name="Grabherr M."/>
            <person name="Kleber M."/>
            <person name="Mauceli E."/>
            <person name="MacCallum I."/>
        </authorList>
    </citation>
    <scope>NUCLEOTIDE SEQUENCE [LARGE SCALE GENOMIC DNA]</scope>
    <source>
        <strain evidence="2">MV2-25</strain>
    </source>
</reference>
<sequence>MRKYETSAPKRASRWTKKLILQPYEPQRLQRPRYLQQLQQHIRPLQQQNRSSQHQSPDPVTSDETLPTLVRLEEEELTGQTPRERVVALIFGQPLSIQKIILPDYEGDPGTPTQPQPASAQQPQHVRQICDRPTSHQSCQTRAANSSTRIPDAIHQPNPQEALLEHGLDQVRRRLEIVDDDDDEDAGQRNTRTAAVTPHFGAARRRLLGRRNPAAASPMLLWGTLSLYLLLLRSFLMGVTTASGLQKGSADESHHGCWLAMSTNSEMFALHTKRIQIRAKMFLQHFMVTSYRPRTLPAKSWAVCGPTTATSSTPHGYVPYPRVCCNIPSHAHIQRQLDAQNA</sequence>
<dbReference type="EMBL" id="CH475609">
    <property type="protein sequence ID" value="KRT05155.1"/>
    <property type="molecule type" value="Genomic_DNA"/>
</dbReference>
<gene>
    <name evidence="2" type="primary">Dpse\GA24213</name>
    <name evidence="2" type="ORF">Dpse_GA24213</name>
</gene>
<dbReference type="AlphaFoldDB" id="A0A0R3P1R0"/>
<protein>
    <submittedName>
        <fullName evidence="2">Uncharacterized protein</fullName>
    </submittedName>
</protein>
<proteinExistence type="predicted"/>
<feature type="region of interest" description="Disordered" evidence="1">
    <location>
        <begin position="103"/>
        <end position="124"/>
    </location>
</feature>